<feature type="transmembrane region" description="Helical" evidence="1">
    <location>
        <begin position="6"/>
        <end position="28"/>
    </location>
</feature>
<evidence type="ECO:0000313" key="2">
    <source>
        <dbReference type="EMBL" id="KAK6362685.1"/>
    </source>
</evidence>
<dbReference type="EMBL" id="JAVHNS010000001">
    <property type="protein sequence ID" value="KAK6362685.1"/>
    <property type="molecule type" value="Genomic_DNA"/>
</dbReference>
<gene>
    <name evidence="2" type="ORF">TWF730_000141</name>
</gene>
<keyword evidence="1" id="KW-1133">Transmembrane helix</keyword>
<evidence type="ECO:0000313" key="3">
    <source>
        <dbReference type="Proteomes" id="UP001373714"/>
    </source>
</evidence>
<keyword evidence="3" id="KW-1185">Reference proteome</keyword>
<evidence type="ECO:0000256" key="1">
    <source>
        <dbReference type="SAM" id="Phobius"/>
    </source>
</evidence>
<keyword evidence="1" id="KW-0812">Transmembrane</keyword>
<comment type="caution">
    <text evidence="2">The sequence shown here is derived from an EMBL/GenBank/DDBJ whole genome shotgun (WGS) entry which is preliminary data.</text>
</comment>
<reference evidence="2 3" key="1">
    <citation type="submission" date="2019-10" db="EMBL/GenBank/DDBJ databases">
        <authorList>
            <person name="Palmer J.M."/>
        </authorList>
    </citation>
    <scope>NUCLEOTIDE SEQUENCE [LARGE SCALE GENOMIC DNA]</scope>
    <source>
        <strain evidence="2 3">TWF730</strain>
    </source>
</reference>
<proteinExistence type="predicted"/>
<sequence length="96" mass="10801">MEDLGKILGPTFGIIFVLFILSAMMFLWRQGYQSEREMEKERASLEQAQASAREDEERVAFKAVAFDTLSQSSSPPPYTQYAAPRVPEPAVVRVTS</sequence>
<organism evidence="2 3">
    <name type="scientific">Orbilia blumenaviensis</name>
    <dbReference type="NCBI Taxonomy" id="1796055"/>
    <lineage>
        <taxon>Eukaryota</taxon>
        <taxon>Fungi</taxon>
        <taxon>Dikarya</taxon>
        <taxon>Ascomycota</taxon>
        <taxon>Pezizomycotina</taxon>
        <taxon>Orbiliomycetes</taxon>
        <taxon>Orbiliales</taxon>
        <taxon>Orbiliaceae</taxon>
        <taxon>Orbilia</taxon>
    </lineage>
</organism>
<dbReference type="AlphaFoldDB" id="A0AAV9VMT7"/>
<keyword evidence="1" id="KW-0472">Membrane</keyword>
<dbReference type="Proteomes" id="UP001373714">
    <property type="component" value="Unassembled WGS sequence"/>
</dbReference>
<accession>A0AAV9VMT7</accession>
<protein>
    <submittedName>
        <fullName evidence="2">Uncharacterized protein</fullName>
    </submittedName>
</protein>
<name>A0AAV9VMT7_9PEZI</name>